<comment type="caution">
    <text evidence="4">The sequence shown here is derived from an EMBL/GenBank/DDBJ whole genome shotgun (WGS) entry which is preliminary data.</text>
</comment>
<evidence type="ECO:0000313" key="5">
    <source>
        <dbReference type="Proteomes" id="UP000030108"/>
    </source>
</evidence>
<keyword evidence="2" id="KW-0624">Polysaccharide degradation</keyword>
<comment type="similarity">
    <text evidence="1 2">Belongs to the glycosyl hydrolase 12 (cellulase H) family.</text>
</comment>
<dbReference type="GO" id="GO:0008810">
    <property type="term" value="F:cellulase activity"/>
    <property type="evidence" value="ECO:0007669"/>
    <property type="project" value="InterPro"/>
</dbReference>
<evidence type="ECO:0000256" key="3">
    <source>
        <dbReference type="SAM" id="SignalP"/>
    </source>
</evidence>
<keyword evidence="2" id="KW-0119">Carbohydrate metabolism</keyword>
<protein>
    <submittedName>
        <fullName evidence="4">Glycoside hydrolase family 12 protein</fullName>
    </submittedName>
</protein>
<dbReference type="InterPro" id="IPR013319">
    <property type="entry name" value="GH11/12"/>
</dbReference>
<dbReference type="Pfam" id="PF01670">
    <property type="entry name" value="Glyco_hydro_12"/>
    <property type="match status" value="1"/>
</dbReference>
<sequence length="313" mass="35518">MAKFALATTLLVLSTLVSATPTSPKATAFRKLIGPWSSEAIGHDQYTLHNYHEKYVILKASGSQTTQALFYDEGEKIISWTTQYNWKKNFIKSYAHVALENGIRKNVNSISEIPTRWSWKYDSVPNPLIGSGGSAPLIADVSYTLWLSSKPESGPESPSSTIKVQIWLSNHGAKPTGSRVKEPATIDIGGLEWELYNGKEKHWRIFTFVATSEQQKYNADLKLFLTYLSTSHKVDLNHYLVAVQAGTEPFQGMYTVASMIALVDHNHSYRSRYFDYYRLHCQDSRSGFNLWFGFINITKWLTVVAEAQRFRVQ</sequence>
<dbReference type="OrthoDB" id="89349at2759"/>
<organism evidence="4 5">
    <name type="scientific">Rhizoctonia solani AG-3 Rhs1AP</name>
    <dbReference type="NCBI Taxonomy" id="1086054"/>
    <lineage>
        <taxon>Eukaryota</taxon>
        <taxon>Fungi</taxon>
        <taxon>Dikarya</taxon>
        <taxon>Basidiomycota</taxon>
        <taxon>Agaricomycotina</taxon>
        <taxon>Agaricomycetes</taxon>
        <taxon>Cantharellales</taxon>
        <taxon>Ceratobasidiaceae</taxon>
        <taxon>Rhizoctonia</taxon>
    </lineage>
</organism>
<gene>
    <name evidence="4" type="ORF">RSOL_450450</name>
</gene>
<evidence type="ECO:0000256" key="2">
    <source>
        <dbReference type="RuleBase" id="RU361163"/>
    </source>
</evidence>
<dbReference type="PANTHER" id="PTHR34002">
    <property type="entry name" value="BLR1656 PROTEIN"/>
    <property type="match status" value="1"/>
</dbReference>
<feature type="signal peptide" evidence="3">
    <location>
        <begin position="1"/>
        <end position="19"/>
    </location>
</feature>
<dbReference type="PANTHER" id="PTHR34002:SF9">
    <property type="entry name" value="XYLOGLUCAN-SPECIFIC ENDO-BETA-1,4-GLUCANASE A"/>
    <property type="match status" value="1"/>
</dbReference>
<name>X8JRP2_9AGAM</name>
<accession>X8JRP2</accession>
<keyword evidence="2" id="KW-0326">Glycosidase</keyword>
<dbReference type="GO" id="GO:0000272">
    <property type="term" value="P:polysaccharide catabolic process"/>
    <property type="evidence" value="ECO:0007669"/>
    <property type="project" value="UniProtKB-KW"/>
</dbReference>
<evidence type="ECO:0000256" key="1">
    <source>
        <dbReference type="ARBA" id="ARBA00005519"/>
    </source>
</evidence>
<feature type="chain" id="PRO_5004986491" evidence="3">
    <location>
        <begin position="20"/>
        <end position="313"/>
    </location>
</feature>
<dbReference type="EMBL" id="JATN01000311">
    <property type="protein sequence ID" value="EUC65658.1"/>
    <property type="molecule type" value="Genomic_DNA"/>
</dbReference>
<keyword evidence="3" id="KW-0732">Signal</keyword>
<reference evidence="5" key="1">
    <citation type="journal article" date="2014" name="Genome Announc.">
        <title>Draft genome sequence of the plant-pathogenic soil fungus Rhizoctonia solani anastomosis group 3 strain Rhs1AP.</title>
        <authorList>
            <person name="Cubeta M.A."/>
            <person name="Thomas E."/>
            <person name="Dean R.A."/>
            <person name="Jabaji S."/>
            <person name="Neate S.M."/>
            <person name="Tavantzis S."/>
            <person name="Toda T."/>
            <person name="Vilgalys R."/>
            <person name="Bharathan N."/>
            <person name="Fedorova-Abrams N."/>
            <person name="Pakala S.B."/>
            <person name="Pakala S.M."/>
            <person name="Zafar N."/>
            <person name="Joardar V."/>
            <person name="Losada L."/>
            <person name="Nierman W.C."/>
        </authorList>
    </citation>
    <scope>NUCLEOTIDE SEQUENCE [LARGE SCALE GENOMIC DNA]</scope>
    <source>
        <strain evidence="5">AG-3</strain>
    </source>
</reference>
<dbReference type="SMR" id="X8JRP2"/>
<dbReference type="AlphaFoldDB" id="X8JRP2"/>
<dbReference type="Gene3D" id="2.60.120.180">
    <property type="match status" value="1"/>
</dbReference>
<evidence type="ECO:0000313" key="4">
    <source>
        <dbReference type="EMBL" id="EUC65658.1"/>
    </source>
</evidence>
<proteinExistence type="inferred from homology"/>
<dbReference type="SUPFAM" id="SSF49899">
    <property type="entry name" value="Concanavalin A-like lectins/glucanases"/>
    <property type="match status" value="1"/>
</dbReference>
<dbReference type="InterPro" id="IPR013320">
    <property type="entry name" value="ConA-like_dom_sf"/>
</dbReference>
<dbReference type="Proteomes" id="UP000030108">
    <property type="component" value="Unassembled WGS sequence"/>
</dbReference>
<keyword evidence="2 4" id="KW-0378">Hydrolase</keyword>
<dbReference type="InterPro" id="IPR002594">
    <property type="entry name" value="GH12"/>
</dbReference>